<evidence type="ECO:0000259" key="3">
    <source>
        <dbReference type="SMART" id="SM00507"/>
    </source>
</evidence>
<dbReference type="InterPro" id="IPR003615">
    <property type="entry name" value="HNH_nuc"/>
</dbReference>
<dbReference type="EMBL" id="MF417901">
    <property type="protein sequence ID" value="ASN70084.1"/>
    <property type="molecule type" value="Genomic_DNA"/>
</dbReference>
<dbReference type="GO" id="GO:0008270">
    <property type="term" value="F:zinc ion binding"/>
    <property type="evidence" value="ECO:0007669"/>
    <property type="project" value="InterPro"/>
</dbReference>
<gene>
    <name evidence="4" type="ORF">9S1_25</name>
</gene>
<keyword evidence="1" id="KW-0540">Nuclease</keyword>
<dbReference type="Pfam" id="PF01844">
    <property type="entry name" value="HNH"/>
    <property type="match status" value="1"/>
</dbReference>
<evidence type="ECO:0000256" key="1">
    <source>
        <dbReference type="ARBA" id="ARBA00022722"/>
    </source>
</evidence>
<dbReference type="GO" id="GO:0004519">
    <property type="term" value="F:endonuclease activity"/>
    <property type="evidence" value="ECO:0007669"/>
    <property type="project" value="UniProtKB-KW"/>
</dbReference>
<proteinExistence type="predicted"/>
<organism evidence="4">
    <name type="scientific">uncultured Caudovirales phage</name>
    <dbReference type="NCBI Taxonomy" id="2100421"/>
    <lineage>
        <taxon>Viruses</taxon>
        <taxon>Duplodnaviria</taxon>
        <taxon>Heunggongvirae</taxon>
        <taxon>Uroviricota</taxon>
        <taxon>Caudoviricetes</taxon>
        <taxon>Peduoviridae</taxon>
        <taxon>Maltschvirus</taxon>
        <taxon>Maltschvirus maltsch</taxon>
    </lineage>
</organism>
<protein>
    <submittedName>
        <fullName evidence="4">Putative HNH endonuclease</fullName>
    </submittedName>
</protein>
<dbReference type="CDD" id="cd00085">
    <property type="entry name" value="HNHc"/>
    <property type="match status" value="1"/>
</dbReference>
<reference evidence="4" key="1">
    <citation type="submission" date="2017-06" db="EMBL/GenBank/DDBJ databases">
        <title>Novel phages from South African skin metaviromes.</title>
        <authorList>
            <person name="van Zyl L.J."/>
            <person name="Abrahams Y."/>
            <person name="Stander E.A."/>
            <person name="Kirby B.M."/>
            <person name="Clavaud C."/>
            <person name="Farcet C."/>
            <person name="Breton L."/>
            <person name="Trindade M.I."/>
        </authorList>
    </citation>
    <scope>NUCLEOTIDE SEQUENCE</scope>
</reference>
<sequence length="125" mass="15043">MKEVEMNLSNFKVPKVRLGNRTYSQSELQDYRKANTQRYNQEVRHNRHNREYTAFYNSTQWRKLRKQVLLRDNYVCQHCLSKGIVNDKDLIVHHKIELKRDWSKRLDMDNLEAVCIGCHNKIHGG</sequence>
<dbReference type="InterPro" id="IPR002711">
    <property type="entry name" value="HNH"/>
</dbReference>
<dbReference type="SMART" id="SM00507">
    <property type="entry name" value="HNHc"/>
    <property type="match status" value="1"/>
</dbReference>
<accession>A0A2H4J4D3</accession>
<evidence type="ECO:0000256" key="2">
    <source>
        <dbReference type="ARBA" id="ARBA00022801"/>
    </source>
</evidence>
<dbReference type="PANTHER" id="PTHR41286:SF1">
    <property type="entry name" value="HNH NUCLEASE YAJD-RELATED"/>
    <property type="match status" value="1"/>
</dbReference>
<dbReference type="GO" id="GO:0003676">
    <property type="term" value="F:nucleic acid binding"/>
    <property type="evidence" value="ECO:0007669"/>
    <property type="project" value="InterPro"/>
</dbReference>
<keyword evidence="2" id="KW-0378">Hydrolase</keyword>
<name>A0A2H4J4D3_9CAUD</name>
<dbReference type="GO" id="GO:0016787">
    <property type="term" value="F:hydrolase activity"/>
    <property type="evidence" value="ECO:0007669"/>
    <property type="project" value="UniProtKB-KW"/>
</dbReference>
<dbReference type="Gene3D" id="1.10.30.50">
    <property type="match status" value="1"/>
</dbReference>
<feature type="domain" description="HNH nuclease" evidence="3">
    <location>
        <begin position="63"/>
        <end position="120"/>
    </location>
</feature>
<dbReference type="PANTHER" id="PTHR41286">
    <property type="entry name" value="HNH NUCLEASE YAJD-RELATED"/>
    <property type="match status" value="1"/>
</dbReference>
<keyword evidence="4" id="KW-0255">Endonuclease</keyword>
<evidence type="ECO:0000313" key="4">
    <source>
        <dbReference type="EMBL" id="ASN70084.1"/>
    </source>
</evidence>